<evidence type="ECO:0000256" key="4">
    <source>
        <dbReference type="PROSITE-ProRule" id="PRU00433"/>
    </source>
</evidence>
<dbReference type="PROSITE" id="PS51007">
    <property type="entry name" value="CYTC"/>
    <property type="match status" value="1"/>
</dbReference>
<evidence type="ECO:0000256" key="1">
    <source>
        <dbReference type="ARBA" id="ARBA00022617"/>
    </source>
</evidence>
<feature type="domain" description="Cytochrome c" evidence="6">
    <location>
        <begin position="59"/>
        <end position="146"/>
    </location>
</feature>
<protein>
    <submittedName>
        <fullName evidence="7">C-type cytochrome</fullName>
    </submittedName>
</protein>
<gene>
    <name evidence="7" type="ORF">ACFOY1_19900</name>
</gene>
<dbReference type="InterPro" id="IPR036909">
    <property type="entry name" value="Cyt_c-like_dom_sf"/>
</dbReference>
<dbReference type="InterPro" id="IPR009056">
    <property type="entry name" value="Cyt_c-like_dom"/>
</dbReference>
<proteinExistence type="predicted"/>
<feature type="chain" id="PRO_5046124005" evidence="5">
    <location>
        <begin position="21"/>
        <end position="208"/>
    </location>
</feature>
<evidence type="ECO:0000313" key="8">
    <source>
        <dbReference type="Proteomes" id="UP001595848"/>
    </source>
</evidence>
<keyword evidence="2 4" id="KW-0479">Metal-binding</keyword>
<dbReference type="EMBL" id="JBHSBV010000010">
    <property type="protein sequence ID" value="MFC4203221.1"/>
    <property type="molecule type" value="Genomic_DNA"/>
</dbReference>
<evidence type="ECO:0000256" key="3">
    <source>
        <dbReference type="ARBA" id="ARBA00023004"/>
    </source>
</evidence>
<name>A0ABV8P554_9BURK</name>
<keyword evidence="1 4" id="KW-0349">Heme</keyword>
<evidence type="ECO:0000256" key="5">
    <source>
        <dbReference type="SAM" id="SignalP"/>
    </source>
</evidence>
<evidence type="ECO:0000313" key="7">
    <source>
        <dbReference type="EMBL" id="MFC4203221.1"/>
    </source>
</evidence>
<keyword evidence="8" id="KW-1185">Reference proteome</keyword>
<dbReference type="RefSeq" id="WP_376811000.1">
    <property type="nucleotide sequence ID" value="NZ_JAHTBN010000002.1"/>
</dbReference>
<dbReference type="InterPro" id="IPR051459">
    <property type="entry name" value="Cytochrome_c-type_DH"/>
</dbReference>
<organism evidence="7 8">
    <name type="scientific">Candidimonas humi</name>
    <dbReference type="NCBI Taxonomy" id="683355"/>
    <lineage>
        <taxon>Bacteria</taxon>
        <taxon>Pseudomonadati</taxon>
        <taxon>Pseudomonadota</taxon>
        <taxon>Betaproteobacteria</taxon>
        <taxon>Burkholderiales</taxon>
        <taxon>Alcaligenaceae</taxon>
        <taxon>Candidimonas</taxon>
    </lineage>
</organism>
<dbReference type="PANTHER" id="PTHR35008">
    <property type="entry name" value="BLL4482 PROTEIN-RELATED"/>
    <property type="match status" value="1"/>
</dbReference>
<dbReference type="Pfam" id="PF13442">
    <property type="entry name" value="Cytochrome_CBB3"/>
    <property type="match status" value="1"/>
</dbReference>
<dbReference type="SUPFAM" id="SSF46626">
    <property type="entry name" value="Cytochrome c"/>
    <property type="match status" value="1"/>
</dbReference>
<dbReference type="PANTHER" id="PTHR35008:SF8">
    <property type="entry name" value="ALCOHOL DEHYDROGENASE CYTOCHROME C SUBUNIT"/>
    <property type="match status" value="1"/>
</dbReference>
<keyword evidence="5" id="KW-0732">Signal</keyword>
<evidence type="ECO:0000256" key="2">
    <source>
        <dbReference type="ARBA" id="ARBA00022723"/>
    </source>
</evidence>
<accession>A0ABV8P554</accession>
<reference evidence="8" key="1">
    <citation type="journal article" date="2019" name="Int. J. Syst. Evol. Microbiol.">
        <title>The Global Catalogue of Microorganisms (GCM) 10K type strain sequencing project: providing services to taxonomists for standard genome sequencing and annotation.</title>
        <authorList>
            <consortium name="The Broad Institute Genomics Platform"/>
            <consortium name="The Broad Institute Genome Sequencing Center for Infectious Disease"/>
            <person name="Wu L."/>
            <person name="Ma J."/>
        </authorList>
    </citation>
    <scope>NUCLEOTIDE SEQUENCE [LARGE SCALE GENOMIC DNA]</scope>
    <source>
        <strain evidence="8">LMG 24813</strain>
    </source>
</reference>
<dbReference type="Proteomes" id="UP001595848">
    <property type="component" value="Unassembled WGS sequence"/>
</dbReference>
<sequence>MSRRLLCSLAGALPATAALAAGPVHPHRYGLGQAATPQQVAGWYIDIAPDGKNLPAGSGTVLEGKKIFDSSCAACHGAKGEGGMGDRLQGGQGTLANAKPIKTVGSYWPYATTLYDYIRRAMPMTAPESLSDSQVYAVAGYVLYLNGLVKEDSTLDAKSLMAVKMPNRDGFISDPRPDVKDKACMKGCPPLHVKSAQAQKAQAAAHPS</sequence>
<keyword evidence="3 4" id="KW-0408">Iron</keyword>
<feature type="signal peptide" evidence="5">
    <location>
        <begin position="1"/>
        <end position="20"/>
    </location>
</feature>
<dbReference type="Gene3D" id="1.10.760.10">
    <property type="entry name" value="Cytochrome c-like domain"/>
    <property type="match status" value="1"/>
</dbReference>
<comment type="caution">
    <text evidence="7">The sequence shown here is derived from an EMBL/GenBank/DDBJ whole genome shotgun (WGS) entry which is preliminary data.</text>
</comment>
<evidence type="ECO:0000259" key="6">
    <source>
        <dbReference type="PROSITE" id="PS51007"/>
    </source>
</evidence>